<evidence type="ECO:0000313" key="2">
    <source>
        <dbReference type="Proteomes" id="UP001415857"/>
    </source>
</evidence>
<comment type="caution">
    <text evidence="1">The sequence shown here is derived from an EMBL/GenBank/DDBJ whole genome shotgun (WGS) entry which is preliminary data.</text>
</comment>
<accession>A0AAP0NF70</accession>
<proteinExistence type="predicted"/>
<evidence type="ECO:0000313" key="1">
    <source>
        <dbReference type="EMBL" id="KAK9271818.1"/>
    </source>
</evidence>
<name>A0AAP0NF70_LIQFO</name>
<dbReference type="AlphaFoldDB" id="A0AAP0NF70"/>
<dbReference type="PANTHER" id="PTHR37176">
    <property type="entry name" value="F10K1.23"/>
    <property type="match status" value="1"/>
</dbReference>
<reference evidence="1 2" key="1">
    <citation type="journal article" date="2024" name="Plant J.">
        <title>Genome sequences and population genomics reveal climatic adaptation and genomic divergence between two closely related sweetgum species.</title>
        <authorList>
            <person name="Xu W.Q."/>
            <person name="Ren C.Q."/>
            <person name="Zhang X.Y."/>
            <person name="Comes H.P."/>
            <person name="Liu X.H."/>
            <person name="Li Y.G."/>
            <person name="Kettle C.J."/>
            <person name="Jalonen R."/>
            <person name="Gaisberger H."/>
            <person name="Ma Y.Z."/>
            <person name="Qiu Y.X."/>
        </authorList>
    </citation>
    <scope>NUCLEOTIDE SEQUENCE [LARGE SCALE GENOMIC DNA]</scope>
    <source>
        <strain evidence="1">Hangzhou</strain>
    </source>
</reference>
<gene>
    <name evidence="1" type="ORF">L1049_002183</name>
</gene>
<keyword evidence="2" id="KW-1185">Reference proteome</keyword>
<organism evidence="1 2">
    <name type="scientific">Liquidambar formosana</name>
    <name type="common">Formosan gum</name>
    <dbReference type="NCBI Taxonomy" id="63359"/>
    <lineage>
        <taxon>Eukaryota</taxon>
        <taxon>Viridiplantae</taxon>
        <taxon>Streptophyta</taxon>
        <taxon>Embryophyta</taxon>
        <taxon>Tracheophyta</taxon>
        <taxon>Spermatophyta</taxon>
        <taxon>Magnoliopsida</taxon>
        <taxon>eudicotyledons</taxon>
        <taxon>Gunneridae</taxon>
        <taxon>Pentapetalae</taxon>
        <taxon>Saxifragales</taxon>
        <taxon>Altingiaceae</taxon>
        <taxon>Liquidambar</taxon>
    </lineage>
</organism>
<dbReference type="InterPro" id="IPR044969">
    <property type="entry name" value="DFO"/>
</dbReference>
<protein>
    <submittedName>
        <fullName evidence="1">Uncharacterized protein</fullName>
    </submittedName>
</protein>
<dbReference type="PANTHER" id="PTHR37176:SF1">
    <property type="entry name" value="PROTEIN DOUBLE-STRAND BREAK FORMATION"/>
    <property type="match status" value="1"/>
</dbReference>
<dbReference type="GO" id="GO:0042138">
    <property type="term" value="P:meiotic DNA double-strand break formation"/>
    <property type="evidence" value="ECO:0007669"/>
    <property type="project" value="InterPro"/>
</dbReference>
<dbReference type="EMBL" id="JBBPBK010000013">
    <property type="protein sequence ID" value="KAK9271818.1"/>
    <property type="molecule type" value="Genomic_DNA"/>
</dbReference>
<sequence>MQGYSHEVEAQALAGPKIPTNQPSIVVVGMSCLALRYEALVLRDLKSATYQWLQVSYREWLTFAEHSLDNGFYSIARKVNLYDMRLGMILWCLNWT</sequence>
<dbReference type="Proteomes" id="UP001415857">
    <property type="component" value="Unassembled WGS sequence"/>
</dbReference>